<feature type="compositionally biased region" description="Basic and acidic residues" evidence="1">
    <location>
        <begin position="248"/>
        <end position="262"/>
    </location>
</feature>
<protein>
    <submittedName>
        <fullName evidence="2">Uncharacterized protein</fullName>
    </submittedName>
</protein>
<proteinExistence type="predicted"/>
<evidence type="ECO:0000256" key="1">
    <source>
        <dbReference type="SAM" id="MobiDB-lite"/>
    </source>
</evidence>
<reference evidence="2" key="1">
    <citation type="submission" date="2020-04" db="EMBL/GenBank/DDBJ databases">
        <authorList>
            <person name="Chiriac C."/>
            <person name="Salcher M."/>
            <person name="Ghai R."/>
            <person name="Kavagutti S V."/>
        </authorList>
    </citation>
    <scope>NUCLEOTIDE SEQUENCE</scope>
</reference>
<organism evidence="2">
    <name type="scientific">uncultured Caudovirales phage</name>
    <dbReference type="NCBI Taxonomy" id="2100421"/>
    <lineage>
        <taxon>Viruses</taxon>
        <taxon>Duplodnaviria</taxon>
        <taxon>Heunggongvirae</taxon>
        <taxon>Uroviricota</taxon>
        <taxon>Caudoviricetes</taxon>
        <taxon>Peduoviridae</taxon>
        <taxon>Maltschvirus</taxon>
        <taxon>Maltschvirus maltsch</taxon>
    </lineage>
</organism>
<name>A0A6J5KWD8_9CAUD</name>
<dbReference type="EMBL" id="LR796186">
    <property type="protein sequence ID" value="CAB4125535.1"/>
    <property type="molecule type" value="Genomic_DNA"/>
</dbReference>
<evidence type="ECO:0000313" key="2">
    <source>
        <dbReference type="EMBL" id="CAB4125535.1"/>
    </source>
</evidence>
<feature type="region of interest" description="Disordered" evidence="1">
    <location>
        <begin position="240"/>
        <end position="262"/>
    </location>
</feature>
<gene>
    <name evidence="2" type="ORF">UFOVP58_163</name>
</gene>
<sequence>MALTMQDLLESQKRLQDADVKKAPKESKSISIAELKEMSKKMMAEPISELNQSMVETVKAPISKLNDLSEEQIKVDKETLIELRKSNEMSEQEIEAMGNMAEEFKVIKSLSEKFGDTFAGIKQNVKAKYGSVNAIKDTMMRATNPLGIFNNKIARNDYVGQQQAAGSKLSEKELRANYEPARKSAMEIQKTNAQIESIKKKGGLSGDQFARTDKGKELLAKKESLSKDYAQYDVRSTLLNDSGTEQKSQFENKSVRNRQQENLKEDAAEKIVRDKAELDTLKSIDLNIKLLLDASKNAKGGGEAAGDGGGFGLGDAMGLLGAGRALKGAGKLAIRGARAVGGLASSGIKAIGSIGGKAIAGIGGALAVGGVAGSIASGAGKVTENVAGAAIKSEASAAVAGAEAAGKGGAAAAGKAAAKEGGQGAIKKAIVKVLGSGTAKSIVKKIPFIGALAGLGFGISRAMEGDFKGAAAEVGSGALSIAAGPGTAASVAVDAGLAARDVYKEVHGVFPEEEKDQSVVGSRISEITDMVTEYLKSLFTSEEKPRTEAGLDANGQRTGAGTAYENIPDTGNALAPSKIPPTAASTMEARTMEKLNMGMATSAAPASSGGAVYGASANNAAAARPVTQGNSNVVVAPTTVNNNKSETRSYTAPIRNQDTTFTRVMESRFVSP</sequence>
<accession>A0A6J5KWD8</accession>